<dbReference type="Pfam" id="PF00069">
    <property type="entry name" value="Pkinase"/>
    <property type="match status" value="1"/>
</dbReference>
<feature type="domain" description="Protein kinase" evidence="7">
    <location>
        <begin position="3"/>
        <end position="261"/>
    </location>
</feature>
<reference evidence="8" key="2">
    <citation type="submission" date="2022-01" db="EMBL/GenBank/DDBJ databases">
        <authorList>
            <person name="Yamashiro T."/>
            <person name="Shiraishi A."/>
            <person name="Satake H."/>
            <person name="Nakayama K."/>
        </authorList>
    </citation>
    <scope>NUCLEOTIDE SEQUENCE</scope>
</reference>
<keyword evidence="1" id="KW-0808">Transferase</keyword>
<reference evidence="8" key="1">
    <citation type="journal article" date="2022" name="Int. J. Mol. Sci.">
        <title>Draft Genome of Tanacetum Coccineum: Genomic Comparison of Closely Related Tanacetum-Family Plants.</title>
        <authorList>
            <person name="Yamashiro T."/>
            <person name="Shiraishi A."/>
            <person name="Nakayama K."/>
            <person name="Satake H."/>
        </authorList>
    </citation>
    <scope>NUCLEOTIDE SEQUENCE</scope>
</reference>
<evidence type="ECO:0000313" key="9">
    <source>
        <dbReference type="Proteomes" id="UP001151760"/>
    </source>
</evidence>
<dbReference type="CDD" id="cd06606">
    <property type="entry name" value="STKc_MAPKKK"/>
    <property type="match status" value="1"/>
</dbReference>
<keyword evidence="3" id="KW-0418">Kinase</keyword>
<keyword evidence="2 5" id="KW-0547">Nucleotide-binding</keyword>
<sequence length="331" mass="36474">MEWVRGKKIGHGSFAAVSLARPTSSSLPSLIAVKSCGVSHSDSLKNERVILEELKDCNQIIKCYGDSVTLENGQRLYNVALEYASGGDLSSRVKNSVSENQVKKYTNSILKGVEFIHKNGFVHCDIKLQNILLASENGKEVAKIADFGLAKRVNNIGEANSKYEIRGTPMYMAPETVISGEQEFASDIWAVGCLVTEMITGNPVWNCSDVSALLMKIGAGSEIPEIPGKLSDAGKDFLAKCFIKDSKKRWTAEMLLNHEFLNSVSFDKEVENQVSPRDIFDFPDWESEQSCSSISPESSPESVIAPAMRLGQLLTEQKPNWSVNSSWLEVR</sequence>
<dbReference type="PROSITE" id="PS50011">
    <property type="entry name" value="PROTEIN_KINASE_DOM"/>
    <property type="match status" value="1"/>
</dbReference>
<gene>
    <name evidence="8" type="ORF">Tco_1017551</name>
</gene>
<proteinExistence type="inferred from homology"/>
<dbReference type="PROSITE" id="PS00108">
    <property type="entry name" value="PROTEIN_KINASE_ST"/>
    <property type="match status" value="1"/>
</dbReference>
<accession>A0ABQ5FRS7</accession>
<evidence type="ECO:0000256" key="6">
    <source>
        <dbReference type="RuleBase" id="RU000304"/>
    </source>
</evidence>
<dbReference type="Proteomes" id="UP001151760">
    <property type="component" value="Unassembled WGS sequence"/>
</dbReference>
<evidence type="ECO:0000256" key="3">
    <source>
        <dbReference type="ARBA" id="ARBA00022777"/>
    </source>
</evidence>
<evidence type="ECO:0000256" key="2">
    <source>
        <dbReference type="ARBA" id="ARBA00022741"/>
    </source>
</evidence>
<evidence type="ECO:0000256" key="4">
    <source>
        <dbReference type="ARBA" id="ARBA00022840"/>
    </source>
</evidence>
<dbReference type="InterPro" id="IPR008271">
    <property type="entry name" value="Ser/Thr_kinase_AS"/>
</dbReference>
<dbReference type="InterPro" id="IPR000719">
    <property type="entry name" value="Prot_kinase_dom"/>
</dbReference>
<dbReference type="PANTHER" id="PTHR48011:SF3">
    <property type="entry name" value="MITOGEN-ACTIVATED PROTEIN KINASE KINASE KINASE STE-STE11 FAMILY"/>
    <property type="match status" value="1"/>
</dbReference>
<evidence type="ECO:0000256" key="5">
    <source>
        <dbReference type="PROSITE-ProRule" id="PRU10141"/>
    </source>
</evidence>
<evidence type="ECO:0000313" key="8">
    <source>
        <dbReference type="EMBL" id="GJT66071.1"/>
    </source>
</evidence>
<comment type="similarity">
    <text evidence="6">Belongs to the protein kinase superfamily.</text>
</comment>
<organism evidence="8 9">
    <name type="scientific">Tanacetum coccineum</name>
    <dbReference type="NCBI Taxonomy" id="301880"/>
    <lineage>
        <taxon>Eukaryota</taxon>
        <taxon>Viridiplantae</taxon>
        <taxon>Streptophyta</taxon>
        <taxon>Embryophyta</taxon>
        <taxon>Tracheophyta</taxon>
        <taxon>Spermatophyta</taxon>
        <taxon>Magnoliopsida</taxon>
        <taxon>eudicotyledons</taxon>
        <taxon>Gunneridae</taxon>
        <taxon>Pentapetalae</taxon>
        <taxon>asterids</taxon>
        <taxon>campanulids</taxon>
        <taxon>Asterales</taxon>
        <taxon>Asteraceae</taxon>
        <taxon>Asteroideae</taxon>
        <taxon>Anthemideae</taxon>
        <taxon>Anthemidinae</taxon>
        <taxon>Tanacetum</taxon>
    </lineage>
</organism>
<dbReference type="PROSITE" id="PS00107">
    <property type="entry name" value="PROTEIN_KINASE_ATP"/>
    <property type="match status" value="1"/>
</dbReference>
<dbReference type="SUPFAM" id="SSF56112">
    <property type="entry name" value="Protein kinase-like (PK-like)"/>
    <property type="match status" value="1"/>
</dbReference>
<evidence type="ECO:0000259" key="7">
    <source>
        <dbReference type="PROSITE" id="PS50011"/>
    </source>
</evidence>
<dbReference type="InterPro" id="IPR011009">
    <property type="entry name" value="Kinase-like_dom_sf"/>
</dbReference>
<keyword evidence="6" id="KW-0723">Serine/threonine-protein kinase</keyword>
<dbReference type="InterPro" id="IPR017441">
    <property type="entry name" value="Protein_kinase_ATP_BS"/>
</dbReference>
<protein>
    <submittedName>
        <fullName evidence="8">Mitogen-activated protein kinase kinase kinase 17-like protein</fullName>
    </submittedName>
</protein>
<comment type="caution">
    <text evidence="8">The sequence shown here is derived from an EMBL/GenBank/DDBJ whole genome shotgun (WGS) entry which is preliminary data.</text>
</comment>
<evidence type="ECO:0000256" key="1">
    <source>
        <dbReference type="ARBA" id="ARBA00022679"/>
    </source>
</evidence>
<name>A0ABQ5FRS7_9ASTR</name>
<keyword evidence="4 5" id="KW-0067">ATP-binding</keyword>
<keyword evidence="9" id="KW-1185">Reference proteome</keyword>
<dbReference type="SMART" id="SM00220">
    <property type="entry name" value="S_TKc"/>
    <property type="match status" value="1"/>
</dbReference>
<dbReference type="InterPro" id="IPR052751">
    <property type="entry name" value="Plant_MAPKKK"/>
</dbReference>
<dbReference type="PANTHER" id="PTHR48011">
    <property type="entry name" value="CCR4-NOT TRANSCRIPTIONAL COMPLEX SUBUNIT CAF120-RELATED"/>
    <property type="match status" value="1"/>
</dbReference>
<feature type="binding site" evidence="5">
    <location>
        <position position="34"/>
    </location>
    <ligand>
        <name>ATP</name>
        <dbReference type="ChEBI" id="CHEBI:30616"/>
    </ligand>
</feature>
<dbReference type="Gene3D" id="1.10.510.10">
    <property type="entry name" value="Transferase(Phosphotransferase) domain 1"/>
    <property type="match status" value="1"/>
</dbReference>
<dbReference type="EMBL" id="BQNB010017683">
    <property type="protein sequence ID" value="GJT66071.1"/>
    <property type="molecule type" value="Genomic_DNA"/>
</dbReference>